<dbReference type="Proteomes" id="UP000218334">
    <property type="component" value="Unassembled WGS sequence"/>
</dbReference>
<dbReference type="AlphaFoldDB" id="A0A2H3BL97"/>
<proteinExistence type="predicted"/>
<reference evidence="2" key="1">
    <citation type="journal article" date="2017" name="Nat. Ecol. Evol.">
        <title>Genome expansion and lineage-specific genetic innovations in the forest pathogenic fungi Armillaria.</title>
        <authorList>
            <person name="Sipos G."/>
            <person name="Prasanna A.N."/>
            <person name="Walter M.C."/>
            <person name="O'Connor E."/>
            <person name="Balint B."/>
            <person name="Krizsan K."/>
            <person name="Kiss B."/>
            <person name="Hess J."/>
            <person name="Varga T."/>
            <person name="Slot J."/>
            <person name="Riley R."/>
            <person name="Boka B."/>
            <person name="Rigling D."/>
            <person name="Barry K."/>
            <person name="Lee J."/>
            <person name="Mihaltcheva S."/>
            <person name="LaButti K."/>
            <person name="Lipzen A."/>
            <person name="Waldron R."/>
            <person name="Moloney N.M."/>
            <person name="Sperisen C."/>
            <person name="Kredics L."/>
            <person name="Vagvoelgyi C."/>
            <person name="Patrignani A."/>
            <person name="Fitzpatrick D."/>
            <person name="Nagy I."/>
            <person name="Doyle S."/>
            <person name="Anderson J.B."/>
            <person name="Grigoriev I.V."/>
            <person name="Gueldener U."/>
            <person name="Muensterkoetter M."/>
            <person name="Nagy L.G."/>
        </authorList>
    </citation>
    <scope>NUCLEOTIDE SEQUENCE [LARGE SCALE GENOMIC DNA]</scope>
    <source>
        <strain evidence="2">28-4</strain>
    </source>
</reference>
<accession>A0A2H3BL97</accession>
<name>A0A2H3BL97_9AGAR</name>
<dbReference type="EMBL" id="KZ293446">
    <property type="protein sequence ID" value="PBK65327.1"/>
    <property type="molecule type" value="Genomic_DNA"/>
</dbReference>
<evidence type="ECO:0000313" key="2">
    <source>
        <dbReference type="Proteomes" id="UP000218334"/>
    </source>
</evidence>
<organism evidence="1 2">
    <name type="scientific">Armillaria solidipes</name>
    <dbReference type="NCBI Taxonomy" id="1076256"/>
    <lineage>
        <taxon>Eukaryota</taxon>
        <taxon>Fungi</taxon>
        <taxon>Dikarya</taxon>
        <taxon>Basidiomycota</taxon>
        <taxon>Agaricomycotina</taxon>
        <taxon>Agaricomycetes</taxon>
        <taxon>Agaricomycetidae</taxon>
        <taxon>Agaricales</taxon>
        <taxon>Marasmiineae</taxon>
        <taxon>Physalacriaceae</taxon>
        <taxon>Armillaria</taxon>
    </lineage>
</organism>
<keyword evidence="2" id="KW-1185">Reference proteome</keyword>
<sequence>MASSKEAVPRGTCNSIRHPSTVPNDIVKCENAHLCVHPFLIPWRCELALVILEAAIKGLSDMKSRRWHGNLWLFPFMPFHACLRFLHVNNSVMPSRVACFQTTMLTLPLRGDRRGGGLLTAGASSFSRRKKVIQQCCDCSLPFAPFACQE</sequence>
<evidence type="ECO:0000313" key="1">
    <source>
        <dbReference type="EMBL" id="PBK65327.1"/>
    </source>
</evidence>
<protein>
    <submittedName>
        <fullName evidence="1">Uncharacterized protein</fullName>
    </submittedName>
</protein>
<gene>
    <name evidence="1" type="ORF">ARMSODRAFT_441518</name>
</gene>